<keyword evidence="1" id="KW-1133">Transmembrane helix</keyword>
<sequence length="308" mass="33389">MPPSIIVDDADLTLLIGAQWQRFTNSSAAHNRTTTVCRTDLNGKGIANIKSPTLTLNLPSLKGFTLVGTGAENLRLNYTFRNNDAPKDGPVSTNPELFNKTGVELMTLTSTDTHTIEIVPDSGRFTLDYVLFTPDKESGYIGQRLMSDDHDGTIKYTAGQWSLTESVVLPRAIPMKGTLAKATAVGASFSVEFTVTHVNGSQAVNGDSWLMSQPFFKQNVAPGTHTLNVTLTEVTGNQSYYFDYLTFQGIDQTQLNATGAGKKSNTLGGIIGGVIAAIIILGCCGAWGKKKYYYVRRPVVYVKETVIM</sequence>
<reference evidence="2 3" key="1">
    <citation type="submission" date="2019-01" db="EMBL/GenBank/DDBJ databases">
        <title>Draft genome sequence of Psathyrella aberdarensis IHI B618.</title>
        <authorList>
            <person name="Buettner E."/>
            <person name="Kellner H."/>
        </authorList>
    </citation>
    <scope>NUCLEOTIDE SEQUENCE [LARGE SCALE GENOMIC DNA]</scope>
    <source>
        <strain evidence="2 3">IHI B618</strain>
    </source>
</reference>
<keyword evidence="3" id="KW-1185">Reference proteome</keyword>
<evidence type="ECO:0000256" key="1">
    <source>
        <dbReference type="SAM" id="Phobius"/>
    </source>
</evidence>
<dbReference type="EMBL" id="SDEE01000020">
    <property type="protein sequence ID" value="RXW24359.1"/>
    <property type="molecule type" value="Genomic_DNA"/>
</dbReference>
<proteinExistence type="predicted"/>
<protein>
    <submittedName>
        <fullName evidence="2">Uncharacterized protein</fullName>
    </submittedName>
</protein>
<dbReference type="Proteomes" id="UP000290288">
    <property type="component" value="Unassembled WGS sequence"/>
</dbReference>
<name>A0A4Q2DVN8_9AGAR</name>
<feature type="transmembrane region" description="Helical" evidence="1">
    <location>
        <begin position="267"/>
        <end position="288"/>
    </location>
</feature>
<dbReference type="AlphaFoldDB" id="A0A4Q2DVN8"/>
<gene>
    <name evidence="2" type="ORF">EST38_g1474</name>
</gene>
<dbReference type="OrthoDB" id="2927144at2759"/>
<comment type="caution">
    <text evidence="2">The sequence shown here is derived from an EMBL/GenBank/DDBJ whole genome shotgun (WGS) entry which is preliminary data.</text>
</comment>
<evidence type="ECO:0000313" key="2">
    <source>
        <dbReference type="EMBL" id="RXW24359.1"/>
    </source>
</evidence>
<keyword evidence="1" id="KW-0472">Membrane</keyword>
<accession>A0A4Q2DVN8</accession>
<evidence type="ECO:0000313" key="3">
    <source>
        <dbReference type="Proteomes" id="UP000290288"/>
    </source>
</evidence>
<organism evidence="2 3">
    <name type="scientific">Candolleomyces aberdarensis</name>
    <dbReference type="NCBI Taxonomy" id="2316362"/>
    <lineage>
        <taxon>Eukaryota</taxon>
        <taxon>Fungi</taxon>
        <taxon>Dikarya</taxon>
        <taxon>Basidiomycota</taxon>
        <taxon>Agaricomycotina</taxon>
        <taxon>Agaricomycetes</taxon>
        <taxon>Agaricomycetidae</taxon>
        <taxon>Agaricales</taxon>
        <taxon>Agaricineae</taxon>
        <taxon>Psathyrellaceae</taxon>
        <taxon>Candolleomyces</taxon>
    </lineage>
</organism>
<keyword evidence="1" id="KW-0812">Transmembrane</keyword>